<proteinExistence type="predicted"/>
<dbReference type="InterPro" id="IPR050097">
    <property type="entry name" value="Ferredoxin-NADP_redctase_2"/>
</dbReference>
<evidence type="ECO:0000313" key="5">
    <source>
        <dbReference type="Proteomes" id="UP001595962"/>
    </source>
</evidence>
<dbReference type="RefSeq" id="WP_377331792.1">
    <property type="nucleotide sequence ID" value="NZ_JBHSGB010000004.1"/>
</dbReference>
<dbReference type="Proteomes" id="UP001595962">
    <property type="component" value="Unassembled WGS sequence"/>
</dbReference>
<comment type="caution">
    <text evidence="4">The sequence shown here is derived from an EMBL/GenBank/DDBJ whole genome shotgun (WGS) entry which is preliminary data.</text>
</comment>
<organism evidence="4 5">
    <name type="scientific">Rheinheimera marina</name>
    <dbReference type="NCBI Taxonomy" id="1774958"/>
    <lineage>
        <taxon>Bacteria</taxon>
        <taxon>Pseudomonadati</taxon>
        <taxon>Pseudomonadota</taxon>
        <taxon>Gammaproteobacteria</taxon>
        <taxon>Chromatiales</taxon>
        <taxon>Chromatiaceae</taxon>
        <taxon>Rheinheimera</taxon>
    </lineage>
</organism>
<evidence type="ECO:0000256" key="1">
    <source>
        <dbReference type="ARBA" id="ARBA00022630"/>
    </source>
</evidence>
<dbReference type="Gene3D" id="3.50.50.60">
    <property type="entry name" value="FAD/NAD(P)-binding domain"/>
    <property type="match status" value="2"/>
</dbReference>
<dbReference type="InterPro" id="IPR023753">
    <property type="entry name" value="FAD/NAD-binding_dom"/>
</dbReference>
<gene>
    <name evidence="4" type="ORF">ACFO3I_03495</name>
</gene>
<dbReference type="PRINTS" id="PR00368">
    <property type="entry name" value="FADPNR"/>
</dbReference>
<dbReference type="EMBL" id="JBHSGB010000004">
    <property type="protein sequence ID" value="MFC4654086.1"/>
    <property type="molecule type" value="Genomic_DNA"/>
</dbReference>
<evidence type="ECO:0000313" key="4">
    <source>
        <dbReference type="EMBL" id="MFC4654086.1"/>
    </source>
</evidence>
<dbReference type="SUPFAM" id="SSF51905">
    <property type="entry name" value="FAD/NAD(P)-binding domain"/>
    <property type="match status" value="1"/>
</dbReference>
<dbReference type="PRINTS" id="PR00469">
    <property type="entry name" value="PNDRDTASEII"/>
</dbReference>
<keyword evidence="1" id="KW-0285">Flavoprotein</keyword>
<dbReference type="PANTHER" id="PTHR48105">
    <property type="entry name" value="THIOREDOXIN REDUCTASE 1-RELATED-RELATED"/>
    <property type="match status" value="1"/>
</dbReference>
<feature type="domain" description="FAD/NAD(P)-binding" evidence="3">
    <location>
        <begin position="3"/>
        <end position="282"/>
    </location>
</feature>
<reference evidence="5" key="1">
    <citation type="journal article" date="2019" name="Int. J. Syst. Evol. Microbiol.">
        <title>The Global Catalogue of Microorganisms (GCM) 10K type strain sequencing project: providing services to taxonomists for standard genome sequencing and annotation.</title>
        <authorList>
            <consortium name="The Broad Institute Genomics Platform"/>
            <consortium name="The Broad Institute Genome Sequencing Center for Infectious Disease"/>
            <person name="Wu L."/>
            <person name="Ma J."/>
        </authorList>
    </citation>
    <scope>NUCLEOTIDE SEQUENCE [LARGE SCALE GENOMIC DNA]</scope>
    <source>
        <strain evidence="5">DT28</strain>
    </source>
</reference>
<name>A0ABV9JHV9_9GAMM</name>
<dbReference type="InterPro" id="IPR036188">
    <property type="entry name" value="FAD/NAD-bd_sf"/>
</dbReference>
<keyword evidence="5" id="KW-1185">Reference proteome</keyword>
<evidence type="ECO:0000259" key="3">
    <source>
        <dbReference type="Pfam" id="PF07992"/>
    </source>
</evidence>
<protein>
    <submittedName>
        <fullName evidence="4">NAD(P)/FAD-dependent oxidoreductase</fullName>
    </submittedName>
</protein>
<dbReference type="Pfam" id="PF07992">
    <property type="entry name" value="Pyr_redox_2"/>
    <property type="match status" value="1"/>
</dbReference>
<evidence type="ECO:0000256" key="2">
    <source>
        <dbReference type="ARBA" id="ARBA00023002"/>
    </source>
</evidence>
<sequence length="305" mass="32280">MLDCLVIGGGFAGLSAAMQLARGQRSVVVLDAGEPRNRFSSQSHGFFTLDGVSPAEILKRAWAPLLAYPTVSRAALGRAVQATKTADGFVVASTDGHSWHSKSLVLATGVTDTLPAIPGLAERWGKTAIHCPYCHGYELRNQPTVVIASSPHSVHQAAILPDWGPTTYCTQGQFEPDAEQLEMLQRRGVRVERSPVVAVEGEGQQIDAVRLADGRRLAAAAVYLAPKTSFGHQLAEQLGLAVQPGMTGPVVVVDEMKQSSVPGVFVAGDNSSPMHNATLASAAGVLAGGAAHRYLMLQYQTVEHR</sequence>
<accession>A0ABV9JHV9</accession>
<keyword evidence="2" id="KW-0560">Oxidoreductase</keyword>